<protein>
    <recommendedName>
        <fullName evidence="3">Glycosyl transferase</fullName>
    </recommendedName>
</protein>
<accession>A0A502F8S6</accession>
<dbReference type="InterPro" id="IPR029044">
    <property type="entry name" value="Nucleotide-diphossugar_trans"/>
</dbReference>
<dbReference type="EMBL" id="RCZP01000044">
    <property type="protein sequence ID" value="TPG45798.1"/>
    <property type="molecule type" value="Genomic_DNA"/>
</dbReference>
<evidence type="ECO:0008006" key="3">
    <source>
        <dbReference type="Google" id="ProtNLM"/>
    </source>
</evidence>
<proteinExistence type="predicted"/>
<comment type="caution">
    <text evidence="1">The sequence shown here is derived from an EMBL/GenBank/DDBJ whole genome shotgun (WGS) entry which is preliminary data.</text>
</comment>
<dbReference type="InterPro" id="IPR039367">
    <property type="entry name" value="Och1-like"/>
</dbReference>
<evidence type="ECO:0000313" key="1">
    <source>
        <dbReference type="EMBL" id="TPG45798.1"/>
    </source>
</evidence>
<dbReference type="PANTHER" id="PTHR31834:SF1">
    <property type="entry name" value="INITIATION-SPECIFIC ALPHA-1,6-MANNOSYLTRANSFERASE"/>
    <property type="match status" value="1"/>
</dbReference>
<name>A0A502F8S6_9PROT</name>
<evidence type="ECO:0000313" key="2">
    <source>
        <dbReference type="Proteomes" id="UP000317078"/>
    </source>
</evidence>
<sequence length="210" mass="24008">MDSWSALREEGFDILTFNDLSAAAYIEKTCAPRHLEAFRRCHHPAMRSDLFRLCYLSSSGGFYVDADDAMTEGNWRLLYGNDRLKLQPLSFDIPRQSLVAVAGFWRFDQPRPDRLYYVNNNPLVAPPGHPVLRRALERATAALLAATGPIDIQATTGPGNLTVVLAEHARERALAGLPPDYEMMREWDQVGRTRWELSYRGDKRDWRQLE</sequence>
<dbReference type="Gene3D" id="3.90.550.20">
    <property type="match status" value="1"/>
</dbReference>
<dbReference type="SUPFAM" id="SSF53448">
    <property type="entry name" value="Nucleotide-diphospho-sugar transferases"/>
    <property type="match status" value="1"/>
</dbReference>
<reference evidence="1 2" key="1">
    <citation type="journal article" date="2019" name="Environ. Microbiol.">
        <title>Species interactions and distinct microbial communities in high Arctic permafrost affected cryosols are associated with the CH4 and CO2 gas fluxes.</title>
        <authorList>
            <person name="Altshuler I."/>
            <person name="Hamel J."/>
            <person name="Turney S."/>
            <person name="Magnuson E."/>
            <person name="Levesque R."/>
            <person name="Greer C."/>
            <person name="Whyte L.G."/>
        </authorList>
    </citation>
    <scope>NUCLEOTIDE SEQUENCE [LARGE SCALE GENOMIC DNA]</scope>
    <source>
        <strain evidence="1 2">S9.3B</strain>
    </source>
</reference>
<dbReference type="Pfam" id="PF04488">
    <property type="entry name" value="Gly_transf_sug"/>
    <property type="match status" value="1"/>
</dbReference>
<dbReference type="GO" id="GO:0000009">
    <property type="term" value="F:alpha-1,6-mannosyltransferase activity"/>
    <property type="evidence" value="ECO:0007669"/>
    <property type="project" value="InterPro"/>
</dbReference>
<organism evidence="1 2">
    <name type="scientific">Muricoccus nepalensis</name>
    <dbReference type="NCBI Taxonomy" id="1854500"/>
    <lineage>
        <taxon>Bacteria</taxon>
        <taxon>Pseudomonadati</taxon>
        <taxon>Pseudomonadota</taxon>
        <taxon>Alphaproteobacteria</taxon>
        <taxon>Acetobacterales</taxon>
        <taxon>Roseomonadaceae</taxon>
        <taxon>Muricoccus</taxon>
    </lineage>
</organism>
<dbReference type="AlphaFoldDB" id="A0A502F8S6"/>
<dbReference type="InterPro" id="IPR007577">
    <property type="entry name" value="GlycoTrfase_DXD_sugar-bd_CS"/>
</dbReference>
<dbReference type="PANTHER" id="PTHR31834">
    <property type="entry name" value="INITIATION-SPECIFIC ALPHA-1,6-MANNOSYLTRANSFERASE"/>
    <property type="match status" value="1"/>
</dbReference>
<keyword evidence="2" id="KW-1185">Reference proteome</keyword>
<dbReference type="Proteomes" id="UP000317078">
    <property type="component" value="Unassembled WGS sequence"/>
</dbReference>
<dbReference type="OrthoDB" id="146908at2"/>
<dbReference type="GO" id="GO:0006487">
    <property type="term" value="P:protein N-linked glycosylation"/>
    <property type="evidence" value="ECO:0007669"/>
    <property type="project" value="TreeGrafter"/>
</dbReference>
<gene>
    <name evidence="1" type="ORF">EAH89_25670</name>
</gene>